<reference evidence="8 9" key="2">
    <citation type="submission" date="2018-11" db="EMBL/GenBank/DDBJ databases">
        <authorList>
            <consortium name="Pathogen Informatics"/>
        </authorList>
    </citation>
    <scope>NUCLEOTIDE SEQUENCE [LARGE SCALE GENOMIC DNA]</scope>
    <source>
        <strain evidence="8 9">Egypt</strain>
    </source>
</reference>
<dbReference type="PANTHER" id="PTHR10926:SF0">
    <property type="entry name" value="CDC50, ISOFORM A"/>
    <property type="match status" value="1"/>
</dbReference>
<evidence type="ECO:0000256" key="3">
    <source>
        <dbReference type="ARBA" id="ARBA00022692"/>
    </source>
</evidence>
<keyword evidence="4 7" id="KW-1133">Transmembrane helix</keyword>
<protein>
    <submittedName>
        <fullName evidence="10">Cell cycle control protein 50A</fullName>
    </submittedName>
</protein>
<dbReference type="GO" id="GO:0005794">
    <property type="term" value="C:Golgi apparatus"/>
    <property type="evidence" value="ECO:0007669"/>
    <property type="project" value="TreeGrafter"/>
</dbReference>
<evidence type="ECO:0000256" key="2">
    <source>
        <dbReference type="ARBA" id="ARBA00009457"/>
    </source>
</evidence>
<evidence type="ECO:0000313" key="9">
    <source>
        <dbReference type="Proteomes" id="UP000272942"/>
    </source>
</evidence>
<accession>A0A183AZA3</accession>
<organism evidence="10">
    <name type="scientific">Echinostoma caproni</name>
    <dbReference type="NCBI Taxonomy" id="27848"/>
    <lineage>
        <taxon>Eukaryota</taxon>
        <taxon>Metazoa</taxon>
        <taxon>Spiralia</taxon>
        <taxon>Lophotrochozoa</taxon>
        <taxon>Platyhelminthes</taxon>
        <taxon>Trematoda</taxon>
        <taxon>Digenea</taxon>
        <taxon>Plagiorchiida</taxon>
        <taxon>Echinostomata</taxon>
        <taxon>Echinostomatoidea</taxon>
        <taxon>Echinostomatidae</taxon>
        <taxon>Echinostoma</taxon>
    </lineage>
</organism>
<keyword evidence="5 6" id="KW-0472">Membrane</keyword>
<comment type="subcellular location">
    <subcellularLocation>
        <location evidence="1">Membrane</location>
        <topology evidence="1">Multi-pass membrane protein</topology>
    </subcellularLocation>
</comment>
<dbReference type="OrthoDB" id="340608at2759"/>
<name>A0A183AZA3_9TREM</name>
<reference evidence="10" key="1">
    <citation type="submission" date="2016-06" db="UniProtKB">
        <authorList>
            <consortium name="WormBaseParasite"/>
        </authorList>
    </citation>
    <scope>IDENTIFICATION</scope>
</reference>
<dbReference type="PIRSF" id="PIRSF015840">
    <property type="entry name" value="DUF284_TM_euk"/>
    <property type="match status" value="1"/>
</dbReference>
<dbReference type="Proteomes" id="UP000272942">
    <property type="component" value="Unassembled WGS sequence"/>
</dbReference>
<evidence type="ECO:0000256" key="1">
    <source>
        <dbReference type="ARBA" id="ARBA00004141"/>
    </source>
</evidence>
<dbReference type="PANTHER" id="PTHR10926">
    <property type="entry name" value="CELL CYCLE CONTROL PROTEIN 50"/>
    <property type="match status" value="1"/>
</dbReference>
<sequence length="337" mass="37046">MSSELLESSSHSRRPKDSSFFQQRLPAWQPMFTAKKSAATFIVLGIVFIPIGVVLLVTSNNVTEYVVDYTDCTNPGGNKTCAEQLSLNLPCECVITVEITTDIPGPVYFYYGLKNFYQNHRRYGRSKSDTQLLGRKVDPSSLSSCSPYASVTTGDTTKAILPCGAIANSIFNDTFSLSLISRSGSTTPVPVTNKGIAWQSDIDRKYGTLTNETVTDTVKPPNWNLTELERSPGAFKTDEELMVWMRVAALPNFRKLHRRILQEGDFSRGLPAGTYTINVAYNFPVTGFGGKKSFIIGNVSWLGGKNNTLGVTCIVTGALHLILGIAFLVVHIYSSRR</sequence>
<comment type="similarity">
    <text evidence="2 6">Belongs to the CDC50/LEM3 family.</text>
</comment>
<evidence type="ECO:0000313" key="10">
    <source>
        <dbReference type="WBParaSite" id="ECPE_0001232401-mRNA-1"/>
    </source>
</evidence>
<dbReference type="AlphaFoldDB" id="A0A183AZA3"/>
<dbReference type="Pfam" id="PF03381">
    <property type="entry name" value="CDC50"/>
    <property type="match status" value="1"/>
</dbReference>
<evidence type="ECO:0000313" key="8">
    <source>
        <dbReference type="EMBL" id="VDP89560.1"/>
    </source>
</evidence>
<dbReference type="InterPro" id="IPR005045">
    <property type="entry name" value="CDC50/LEM3_fam"/>
</dbReference>
<evidence type="ECO:0000256" key="7">
    <source>
        <dbReference type="SAM" id="Phobius"/>
    </source>
</evidence>
<dbReference type="GO" id="GO:0005783">
    <property type="term" value="C:endoplasmic reticulum"/>
    <property type="evidence" value="ECO:0007669"/>
    <property type="project" value="TreeGrafter"/>
</dbReference>
<keyword evidence="9" id="KW-1185">Reference proteome</keyword>
<evidence type="ECO:0000256" key="4">
    <source>
        <dbReference type="ARBA" id="ARBA00022989"/>
    </source>
</evidence>
<dbReference type="WBParaSite" id="ECPE_0001232401-mRNA-1">
    <property type="protein sequence ID" value="ECPE_0001232401-mRNA-1"/>
    <property type="gene ID" value="ECPE_0001232401"/>
</dbReference>
<keyword evidence="3 7" id="KW-0812">Transmembrane</keyword>
<dbReference type="EMBL" id="UZAN01052568">
    <property type="protein sequence ID" value="VDP89560.1"/>
    <property type="molecule type" value="Genomic_DNA"/>
</dbReference>
<evidence type="ECO:0000256" key="6">
    <source>
        <dbReference type="PIRNR" id="PIRNR015840"/>
    </source>
</evidence>
<feature type="transmembrane region" description="Helical" evidence="7">
    <location>
        <begin position="38"/>
        <end position="57"/>
    </location>
</feature>
<gene>
    <name evidence="8" type="ORF">ECPE_LOCUS12288</name>
</gene>
<dbReference type="GO" id="GO:0005886">
    <property type="term" value="C:plasma membrane"/>
    <property type="evidence" value="ECO:0007669"/>
    <property type="project" value="TreeGrafter"/>
</dbReference>
<feature type="transmembrane region" description="Helical" evidence="7">
    <location>
        <begin position="309"/>
        <end position="333"/>
    </location>
</feature>
<proteinExistence type="inferred from homology"/>
<evidence type="ECO:0000256" key="5">
    <source>
        <dbReference type="ARBA" id="ARBA00023136"/>
    </source>
</evidence>